<proteinExistence type="predicted"/>
<evidence type="ECO:0000313" key="1">
    <source>
        <dbReference type="EMBL" id="PPQ89482.1"/>
    </source>
</evidence>
<dbReference type="AlphaFoldDB" id="A0A409XFD5"/>
<dbReference type="Proteomes" id="UP000283269">
    <property type="component" value="Unassembled WGS sequence"/>
</dbReference>
<gene>
    <name evidence="1" type="ORF">CVT25_012006</name>
</gene>
<protein>
    <submittedName>
        <fullName evidence="1">Uncharacterized protein</fullName>
    </submittedName>
</protein>
<accession>A0A409XFD5</accession>
<keyword evidence="2" id="KW-1185">Reference proteome</keyword>
<name>A0A409XFD5_PSICY</name>
<reference evidence="1 2" key="1">
    <citation type="journal article" date="2018" name="Evol. Lett.">
        <title>Horizontal gene cluster transfer increased hallucinogenic mushroom diversity.</title>
        <authorList>
            <person name="Reynolds H.T."/>
            <person name="Vijayakumar V."/>
            <person name="Gluck-Thaler E."/>
            <person name="Korotkin H.B."/>
            <person name="Matheny P.B."/>
            <person name="Slot J.C."/>
        </authorList>
    </citation>
    <scope>NUCLEOTIDE SEQUENCE [LARGE SCALE GENOMIC DNA]</scope>
    <source>
        <strain evidence="1 2">2631</strain>
    </source>
</reference>
<organism evidence="1 2">
    <name type="scientific">Psilocybe cyanescens</name>
    <dbReference type="NCBI Taxonomy" id="93625"/>
    <lineage>
        <taxon>Eukaryota</taxon>
        <taxon>Fungi</taxon>
        <taxon>Dikarya</taxon>
        <taxon>Basidiomycota</taxon>
        <taxon>Agaricomycotina</taxon>
        <taxon>Agaricomycetes</taxon>
        <taxon>Agaricomycetidae</taxon>
        <taxon>Agaricales</taxon>
        <taxon>Agaricineae</taxon>
        <taxon>Strophariaceae</taxon>
        <taxon>Psilocybe</taxon>
    </lineage>
</organism>
<dbReference type="InParanoid" id="A0A409XFD5"/>
<evidence type="ECO:0000313" key="2">
    <source>
        <dbReference type="Proteomes" id="UP000283269"/>
    </source>
</evidence>
<comment type="caution">
    <text evidence="1">The sequence shown here is derived from an EMBL/GenBank/DDBJ whole genome shotgun (WGS) entry which is preliminary data.</text>
</comment>
<dbReference type="EMBL" id="NHYD01001865">
    <property type="protein sequence ID" value="PPQ89482.1"/>
    <property type="molecule type" value="Genomic_DNA"/>
</dbReference>
<sequence length="104" mass="11335">MYGPLYYNDVMAIMLHGSFGIICKFLQNYAVLPWLYCETGGLGPMEALTQADFSSAYLRNQLFYLGVPPGFTFGIAVVDNAGGLPVANTINSFARVDTISLINL</sequence>